<reference evidence="2 3" key="3">
    <citation type="journal article" date="2017" name="G3 (Bethesda)">
        <title>Comparative analysis highlights variable genome content of wheat rusts and divergence of the mating loci.</title>
        <authorList>
            <person name="Cuomo C.A."/>
            <person name="Bakkeren G."/>
            <person name="Khalil H.B."/>
            <person name="Panwar V."/>
            <person name="Joly D."/>
            <person name="Linning R."/>
            <person name="Sakthikumar S."/>
            <person name="Song X."/>
            <person name="Adiconis X."/>
            <person name="Fan L."/>
            <person name="Goldberg J.M."/>
            <person name="Levin J.Z."/>
            <person name="Young S."/>
            <person name="Zeng Q."/>
            <person name="Anikster Y."/>
            <person name="Bruce M."/>
            <person name="Wang M."/>
            <person name="Yin C."/>
            <person name="McCallum B."/>
            <person name="Szabo L.J."/>
            <person name="Hulbert S."/>
            <person name="Chen X."/>
            <person name="Fellers J.P."/>
        </authorList>
    </citation>
    <scope>NUCLEOTIDE SEQUENCE</scope>
    <source>
        <strain evidence="2">isolate 1-1 / race 1 (BBBD)</strain>
        <strain evidence="3">Isolate 1-1 / race 1 (BBBD)</strain>
    </source>
</reference>
<gene>
    <name evidence="1" type="ORF">PTTG_10452</name>
</gene>
<reference evidence="2" key="4">
    <citation type="submission" date="2025-05" db="UniProtKB">
        <authorList>
            <consortium name="EnsemblFungi"/>
        </authorList>
    </citation>
    <scope>IDENTIFICATION</scope>
    <source>
        <strain evidence="2">isolate 1-1 / race 1 (BBBD)</strain>
    </source>
</reference>
<reference evidence="1" key="2">
    <citation type="submission" date="2016-05" db="EMBL/GenBank/DDBJ databases">
        <title>Comparative analysis highlights variable genome content of wheat rusts and divergence of the mating loci.</title>
        <authorList>
            <person name="Cuomo C.A."/>
            <person name="Bakkeren G."/>
            <person name="Szabo L."/>
            <person name="Khalil H."/>
            <person name="Joly D."/>
            <person name="Goldberg J."/>
            <person name="Young S."/>
            <person name="Zeng Q."/>
            <person name="Fellers J."/>
        </authorList>
    </citation>
    <scope>NUCLEOTIDE SEQUENCE [LARGE SCALE GENOMIC DNA]</scope>
    <source>
        <strain evidence="1">1-1 BBBD Race 1</strain>
    </source>
</reference>
<keyword evidence="3" id="KW-1185">Reference proteome</keyword>
<organism evidence="1">
    <name type="scientific">Puccinia triticina (isolate 1-1 / race 1 (BBBD))</name>
    <name type="common">Brown leaf rust fungus</name>
    <dbReference type="NCBI Taxonomy" id="630390"/>
    <lineage>
        <taxon>Eukaryota</taxon>
        <taxon>Fungi</taxon>
        <taxon>Dikarya</taxon>
        <taxon>Basidiomycota</taxon>
        <taxon>Pucciniomycotina</taxon>
        <taxon>Pucciniomycetes</taxon>
        <taxon>Pucciniales</taxon>
        <taxon>Pucciniaceae</taxon>
        <taxon>Puccinia</taxon>
    </lineage>
</organism>
<dbReference type="PANTHER" id="PTHR47093:SF1">
    <property type="entry name" value="PROTEIN JSN1-RELATED"/>
    <property type="match status" value="1"/>
</dbReference>
<dbReference type="EnsemblFungi" id="PTTG_10452-t43_1">
    <property type="protein sequence ID" value="PTTG_10452-t43_1-p1"/>
    <property type="gene ID" value="PTTG_10452"/>
</dbReference>
<protein>
    <submittedName>
        <fullName evidence="1 2">Uncharacterized protein</fullName>
    </submittedName>
</protein>
<dbReference type="GO" id="GO:0000288">
    <property type="term" value="P:nuclear-transcribed mRNA catabolic process, deadenylation-dependent decay"/>
    <property type="evidence" value="ECO:0007669"/>
    <property type="project" value="TreeGrafter"/>
</dbReference>
<dbReference type="EMBL" id="ADAS02003111">
    <property type="protein sequence ID" value="OAV85661.1"/>
    <property type="molecule type" value="Genomic_DNA"/>
</dbReference>
<dbReference type="Proteomes" id="UP000005240">
    <property type="component" value="Unassembled WGS sequence"/>
</dbReference>
<name>A0A180FZ25_PUCT1</name>
<proteinExistence type="predicted"/>
<evidence type="ECO:0000313" key="3">
    <source>
        <dbReference type="Proteomes" id="UP000005240"/>
    </source>
</evidence>
<sequence length="160" mass="17500">MSFIPNGIHALNGPPLGGSIPNTAAGFPLAPTAMVANESGGTSLDREAGLTTCTAPLPPMTEMQLLLKELSLEPMTEDEKQHQQYEEEDQQLAAAEFRPPVTYYTTVPPPTNQLDPHRRLVSAVSNPARLREIRKRFNSNMLSQEEMGLGQIASELLEEC</sequence>
<accession>A0A180FZ25</accession>
<reference evidence="1" key="1">
    <citation type="submission" date="2009-11" db="EMBL/GenBank/DDBJ databases">
        <authorList>
            <consortium name="The Broad Institute Genome Sequencing Platform"/>
            <person name="Ward D."/>
            <person name="Feldgarden M."/>
            <person name="Earl A."/>
            <person name="Young S.K."/>
            <person name="Zeng Q."/>
            <person name="Koehrsen M."/>
            <person name="Alvarado L."/>
            <person name="Berlin A."/>
            <person name="Bochicchio J."/>
            <person name="Borenstein D."/>
            <person name="Chapman S.B."/>
            <person name="Chen Z."/>
            <person name="Engels R."/>
            <person name="Freedman E."/>
            <person name="Gellesch M."/>
            <person name="Goldberg J."/>
            <person name="Griggs A."/>
            <person name="Gujja S."/>
            <person name="Heilman E."/>
            <person name="Heiman D."/>
            <person name="Hepburn T."/>
            <person name="Howarth C."/>
            <person name="Jen D."/>
            <person name="Larson L."/>
            <person name="Lewis B."/>
            <person name="Mehta T."/>
            <person name="Park D."/>
            <person name="Pearson M."/>
            <person name="Roberts A."/>
            <person name="Saif S."/>
            <person name="Shea T."/>
            <person name="Shenoy N."/>
            <person name="Sisk P."/>
            <person name="Stolte C."/>
            <person name="Sykes S."/>
            <person name="Thomson T."/>
            <person name="Walk T."/>
            <person name="White J."/>
            <person name="Yandava C."/>
            <person name="Izard J."/>
            <person name="Baranova O.V."/>
            <person name="Blanton J.M."/>
            <person name="Tanner A.C."/>
            <person name="Dewhirst F.E."/>
            <person name="Haas B."/>
            <person name="Nusbaum C."/>
            <person name="Birren B."/>
        </authorList>
    </citation>
    <scope>NUCLEOTIDE SEQUENCE [LARGE SCALE GENOMIC DNA]</scope>
    <source>
        <strain evidence="1">1-1 BBBD Race 1</strain>
    </source>
</reference>
<dbReference type="VEuPathDB" id="FungiDB:PTTG_10452"/>
<dbReference type="PANTHER" id="PTHR47093">
    <property type="entry name" value="PROTEIN JSN1-RELATED"/>
    <property type="match status" value="1"/>
</dbReference>
<dbReference type="InterPro" id="IPR052645">
    <property type="entry name" value="Pumilio_domain_protein"/>
</dbReference>
<evidence type="ECO:0000313" key="2">
    <source>
        <dbReference type="EnsemblFungi" id="PTTG_10452-t43_1-p1"/>
    </source>
</evidence>
<evidence type="ECO:0000313" key="1">
    <source>
        <dbReference type="EMBL" id="OAV85661.1"/>
    </source>
</evidence>
<dbReference type="AlphaFoldDB" id="A0A180FZ25"/>
<dbReference type="OrthoDB" id="10591850at2759"/>